<sequence>MIRSLTTTETNSQEFLHLLWLATEVDDPELDRVIREELPQLTVLGTIEDNRVLAFIAFRPGEVATVIEYIAVAENAQRSGLGTAMVGAVRGLAPDRAVYAETDDDAVNFYRRTGFTVTAKDRPDSRWPHRQRYECSLR</sequence>
<keyword evidence="3" id="KW-1185">Reference proteome</keyword>
<dbReference type="InterPro" id="IPR000182">
    <property type="entry name" value="GNAT_dom"/>
</dbReference>
<feature type="domain" description="N-acetyltransferase" evidence="1">
    <location>
        <begin position="1"/>
        <end position="138"/>
    </location>
</feature>
<keyword evidence="2" id="KW-0808">Transferase</keyword>
<dbReference type="InterPro" id="IPR016181">
    <property type="entry name" value="Acyl_CoA_acyltransferase"/>
</dbReference>
<comment type="caution">
    <text evidence="2">The sequence shown here is derived from an EMBL/GenBank/DDBJ whole genome shotgun (WGS) entry which is preliminary data.</text>
</comment>
<dbReference type="CDD" id="cd04301">
    <property type="entry name" value="NAT_SF"/>
    <property type="match status" value="1"/>
</dbReference>
<reference evidence="2 3" key="1">
    <citation type="submission" date="2019-05" db="EMBL/GenBank/DDBJ databases">
        <title>Kocuria coralli sp. nov., a novel actinobacterium isolated from coral reef seawater.</title>
        <authorList>
            <person name="Li J."/>
        </authorList>
    </citation>
    <scope>NUCLEOTIDE SEQUENCE [LARGE SCALE GENOMIC DNA]</scope>
    <source>
        <strain evidence="2 3">SCSIO 13007</strain>
    </source>
</reference>
<evidence type="ECO:0000313" key="3">
    <source>
        <dbReference type="Proteomes" id="UP000325957"/>
    </source>
</evidence>
<dbReference type="Pfam" id="PF00583">
    <property type="entry name" value="Acetyltransf_1"/>
    <property type="match status" value="1"/>
</dbReference>
<dbReference type="SUPFAM" id="SSF55729">
    <property type="entry name" value="Acyl-CoA N-acyltransferases (Nat)"/>
    <property type="match status" value="1"/>
</dbReference>
<gene>
    <name evidence="2" type="ORF">FCK90_07235</name>
</gene>
<evidence type="ECO:0000259" key="1">
    <source>
        <dbReference type="PROSITE" id="PS51186"/>
    </source>
</evidence>
<dbReference type="OrthoDB" id="9799092at2"/>
<dbReference type="Gene3D" id="3.40.630.30">
    <property type="match status" value="1"/>
</dbReference>
<protein>
    <submittedName>
        <fullName evidence="2">GNAT family N-acetyltransferase</fullName>
    </submittedName>
</protein>
<name>A0A5J5KWX3_9MICC</name>
<organism evidence="2 3">
    <name type="scientific">Kocuria coralli</name>
    <dbReference type="NCBI Taxonomy" id="1461025"/>
    <lineage>
        <taxon>Bacteria</taxon>
        <taxon>Bacillati</taxon>
        <taxon>Actinomycetota</taxon>
        <taxon>Actinomycetes</taxon>
        <taxon>Micrococcales</taxon>
        <taxon>Micrococcaceae</taxon>
        <taxon>Kocuria</taxon>
    </lineage>
</organism>
<dbReference type="RefSeq" id="WP_158033638.1">
    <property type="nucleotide sequence ID" value="NZ_ML708616.1"/>
</dbReference>
<proteinExistence type="predicted"/>
<dbReference type="Proteomes" id="UP000325957">
    <property type="component" value="Unassembled WGS sequence"/>
</dbReference>
<dbReference type="AlphaFoldDB" id="A0A5J5KWX3"/>
<dbReference type="EMBL" id="SZWF01000007">
    <property type="protein sequence ID" value="KAA9394267.1"/>
    <property type="molecule type" value="Genomic_DNA"/>
</dbReference>
<accession>A0A5J5KWX3</accession>
<dbReference type="GO" id="GO:0016747">
    <property type="term" value="F:acyltransferase activity, transferring groups other than amino-acyl groups"/>
    <property type="evidence" value="ECO:0007669"/>
    <property type="project" value="InterPro"/>
</dbReference>
<dbReference type="PROSITE" id="PS51186">
    <property type="entry name" value="GNAT"/>
    <property type="match status" value="1"/>
</dbReference>
<evidence type="ECO:0000313" key="2">
    <source>
        <dbReference type="EMBL" id="KAA9394267.1"/>
    </source>
</evidence>